<gene>
    <name evidence="4" type="ORF">M3N64_05220</name>
</gene>
<dbReference type="RefSeq" id="WP_249099112.1">
    <property type="nucleotide sequence ID" value="NZ_JAMAST010000003.1"/>
</dbReference>
<evidence type="ECO:0000313" key="5">
    <source>
        <dbReference type="Proteomes" id="UP001203004"/>
    </source>
</evidence>
<evidence type="ECO:0000256" key="1">
    <source>
        <dbReference type="ARBA" id="ARBA00023125"/>
    </source>
</evidence>
<dbReference type="SUPFAM" id="SSF46689">
    <property type="entry name" value="Homeodomain-like"/>
    <property type="match status" value="1"/>
</dbReference>
<dbReference type="InterPro" id="IPR050624">
    <property type="entry name" value="HTH-type_Tx_Regulator"/>
</dbReference>
<keyword evidence="1 2" id="KW-0238">DNA-binding</keyword>
<dbReference type="InterPro" id="IPR009057">
    <property type="entry name" value="Homeodomain-like_sf"/>
</dbReference>
<sequence>MDGYKRRAEKTKERIKQAASEQFAIFGIEKVTMRDIAAKASVSPVTVYKYFDNKDVLLEQMLDDFAKGALAFFDQLLSEDLPFPEKINKVFQYTADKKKIFNDNYFKKLYYAHSENVQQTNEQYLKPVYGKLLQLIEQGKAEHYVDPGLSEKSIFFFMQMLIDTFSDRDKAMAVDESMRIDLTQIFFYGLAGPGRFKRSDREEL</sequence>
<proteinExistence type="predicted"/>
<dbReference type="PROSITE" id="PS50977">
    <property type="entry name" value="HTH_TETR_2"/>
    <property type="match status" value="1"/>
</dbReference>
<accession>A0ABT0M908</accession>
<dbReference type="Gene3D" id="1.10.357.10">
    <property type="entry name" value="Tetracycline Repressor, domain 2"/>
    <property type="match status" value="1"/>
</dbReference>
<evidence type="ECO:0000256" key="2">
    <source>
        <dbReference type="PROSITE-ProRule" id="PRU00335"/>
    </source>
</evidence>
<dbReference type="Pfam" id="PF00440">
    <property type="entry name" value="TetR_N"/>
    <property type="match status" value="1"/>
</dbReference>
<dbReference type="EMBL" id="JAMAST010000003">
    <property type="protein sequence ID" value="MCL1631351.1"/>
    <property type="molecule type" value="Genomic_DNA"/>
</dbReference>
<protein>
    <submittedName>
        <fullName evidence="4">TetR/AcrR family transcriptional regulator</fullName>
    </submittedName>
</protein>
<dbReference type="PANTHER" id="PTHR43479:SF11">
    <property type="entry name" value="ACREF_ENVCD OPERON REPRESSOR-RELATED"/>
    <property type="match status" value="1"/>
</dbReference>
<name>A0ABT0M908_9BACL</name>
<dbReference type="PRINTS" id="PR00455">
    <property type="entry name" value="HTHTETR"/>
</dbReference>
<organism evidence="4 5">
    <name type="scientific">Sporolactobacillus mangiferae</name>
    <dbReference type="NCBI Taxonomy" id="2940498"/>
    <lineage>
        <taxon>Bacteria</taxon>
        <taxon>Bacillati</taxon>
        <taxon>Bacillota</taxon>
        <taxon>Bacilli</taxon>
        <taxon>Bacillales</taxon>
        <taxon>Sporolactobacillaceae</taxon>
        <taxon>Sporolactobacillus</taxon>
    </lineage>
</organism>
<dbReference type="PANTHER" id="PTHR43479">
    <property type="entry name" value="ACREF/ENVCD OPERON REPRESSOR-RELATED"/>
    <property type="match status" value="1"/>
</dbReference>
<comment type="caution">
    <text evidence="4">The sequence shown here is derived from an EMBL/GenBank/DDBJ whole genome shotgun (WGS) entry which is preliminary data.</text>
</comment>
<evidence type="ECO:0000313" key="4">
    <source>
        <dbReference type="EMBL" id="MCL1631351.1"/>
    </source>
</evidence>
<keyword evidence="5" id="KW-1185">Reference proteome</keyword>
<reference evidence="4 5" key="1">
    <citation type="submission" date="2022-05" db="EMBL/GenBank/DDBJ databases">
        <title>Sporolactobacillus sp nov CPB3-1, isolated from tree bark (Mangifera indica L.).</title>
        <authorList>
            <person name="Phuengjayaem S."/>
            <person name="Tanasupawat S."/>
        </authorList>
    </citation>
    <scope>NUCLEOTIDE SEQUENCE [LARGE SCALE GENOMIC DNA]</scope>
    <source>
        <strain evidence="4 5">CPB3-1</strain>
    </source>
</reference>
<dbReference type="InterPro" id="IPR001647">
    <property type="entry name" value="HTH_TetR"/>
</dbReference>
<feature type="domain" description="HTH tetR-type" evidence="3">
    <location>
        <begin position="9"/>
        <end position="69"/>
    </location>
</feature>
<dbReference type="Proteomes" id="UP001203004">
    <property type="component" value="Unassembled WGS sequence"/>
</dbReference>
<evidence type="ECO:0000259" key="3">
    <source>
        <dbReference type="PROSITE" id="PS50977"/>
    </source>
</evidence>
<feature type="DNA-binding region" description="H-T-H motif" evidence="2">
    <location>
        <begin position="32"/>
        <end position="51"/>
    </location>
</feature>